<evidence type="ECO:0000256" key="19">
    <source>
        <dbReference type="SAM" id="Phobius"/>
    </source>
</evidence>
<evidence type="ECO:0000259" key="20">
    <source>
        <dbReference type="Pfam" id="PF00905"/>
    </source>
</evidence>
<keyword evidence="10" id="KW-0133">Cell shape</keyword>
<dbReference type="GO" id="GO:0008955">
    <property type="term" value="F:peptidoglycan glycosyltransferase activity"/>
    <property type="evidence" value="ECO:0007669"/>
    <property type="project" value="UniProtKB-EC"/>
</dbReference>
<evidence type="ECO:0000256" key="8">
    <source>
        <dbReference type="ARBA" id="ARBA00022692"/>
    </source>
</evidence>
<dbReference type="GO" id="GO:0006508">
    <property type="term" value="P:proteolysis"/>
    <property type="evidence" value="ECO:0007669"/>
    <property type="project" value="UniProtKB-KW"/>
</dbReference>
<name>A0A6M0Q3G6_9BACI</name>
<evidence type="ECO:0000256" key="12">
    <source>
        <dbReference type="ARBA" id="ARBA00022989"/>
    </source>
</evidence>
<keyword evidence="12 19" id="KW-1133">Transmembrane helix</keyword>
<dbReference type="SUPFAM" id="SSF56601">
    <property type="entry name" value="beta-lactamase/transpeptidase-like"/>
    <property type="match status" value="1"/>
</dbReference>
<evidence type="ECO:0000256" key="16">
    <source>
        <dbReference type="ARBA" id="ARBA00034000"/>
    </source>
</evidence>
<comment type="similarity">
    <text evidence="2">In the N-terminal section; belongs to the glycosyltransferase 51 family.</text>
</comment>
<evidence type="ECO:0000256" key="13">
    <source>
        <dbReference type="ARBA" id="ARBA00023136"/>
    </source>
</evidence>
<evidence type="ECO:0000256" key="4">
    <source>
        <dbReference type="ARBA" id="ARBA00022645"/>
    </source>
</evidence>
<evidence type="ECO:0000256" key="18">
    <source>
        <dbReference type="SAM" id="MobiDB-lite"/>
    </source>
</evidence>
<dbReference type="InterPro" id="IPR023346">
    <property type="entry name" value="Lysozyme-like_dom_sf"/>
</dbReference>
<dbReference type="GO" id="GO:0009002">
    <property type="term" value="F:serine-type D-Ala-D-Ala carboxypeptidase activity"/>
    <property type="evidence" value="ECO:0007669"/>
    <property type="project" value="UniProtKB-EC"/>
</dbReference>
<feature type="transmembrane region" description="Helical" evidence="19">
    <location>
        <begin position="5"/>
        <end position="29"/>
    </location>
</feature>
<dbReference type="PANTHER" id="PTHR32282:SF32">
    <property type="entry name" value="PENICILLIN-BINDING PROTEIN 2A"/>
    <property type="match status" value="1"/>
</dbReference>
<dbReference type="InterPro" id="IPR001264">
    <property type="entry name" value="Glyco_trans_51"/>
</dbReference>
<dbReference type="GO" id="GO:0030288">
    <property type="term" value="C:outer membrane-bounded periplasmic space"/>
    <property type="evidence" value="ECO:0007669"/>
    <property type="project" value="TreeGrafter"/>
</dbReference>
<evidence type="ECO:0000259" key="21">
    <source>
        <dbReference type="Pfam" id="PF00912"/>
    </source>
</evidence>
<dbReference type="InterPro" id="IPR012338">
    <property type="entry name" value="Beta-lactam/transpept-like"/>
</dbReference>
<dbReference type="GO" id="GO:0009252">
    <property type="term" value="P:peptidoglycan biosynthetic process"/>
    <property type="evidence" value="ECO:0007669"/>
    <property type="project" value="UniProtKB-KW"/>
</dbReference>
<dbReference type="Gene3D" id="1.10.3810.10">
    <property type="entry name" value="Biosynthetic peptidoglycan transglycosylase-like"/>
    <property type="match status" value="1"/>
</dbReference>
<keyword evidence="3" id="KW-1003">Cell membrane</keyword>
<dbReference type="InterPro" id="IPR050396">
    <property type="entry name" value="Glycosyltr_51/Transpeptidase"/>
</dbReference>
<keyword evidence="15" id="KW-0961">Cell wall biogenesis/degradation</keyword>
<dbReference type="Pfam" id="PF00905">
    <property type="entry name" value="Transpeptidase"/>
    <property type="match status" value="1"/>
</dbReference>
<dbReference type="Proteomes" id="UP000481043">
    <property type="component" value="Unassembled WGS sequence"/>
</dbReference>
<evidence type="ECO:0000256" key="14">
    <source>
        <dbReference type="ARBA" id="ARBA00023268"/>
    </source>
</evidence>
<dbReference type="Pfam" id="PF00912">
    <property type="entry name" value="Transgly"/>
    <property type="match status" value="1"/>
</dbReference>
<evidence type="ECO:0000256" key="11">
    <source>
        <dbReference type="ARBA" id="ARBA00022984"/>
    </source>
</evidence>
<reference evidence="22 23" key="1">
    <citation type="submission" date="2020-02" db="EMBL/GenBank/DDBJ databases">
        <title>Bacillus aquiflavi sp. nov., isolated from yellow water of strong flavor Chinese baijiu in Yibin region of China.</title>
        <authorList>
            <person name="Xie J."/>
        </authorList>
    </citation>
    <scope>NUCLEOTIDE SEQUENCE [LARGE SCALE GENOMIC DNA]</scope>
    <source>
        <strain evidence="22 23">SA4</strain>
    </source>
</reference>
<dbReference type="GO" id="GO:0071555">
    <property type="term" value="P:cell wall organization"/>
    <property type="evidence" value="ECO:0007669"/>
    <property type="project" value="UniProtKB-KW"/>
</dbReference>
<dbReference type="EMBL" id="JAAIWM010000001">
    <property type="protein sequence ID" value="NEY70724.1"/>
    <property type="molecule type" value="Genomic_DNA"/>
</dbReference>
<keyword evidence="7" id="KW-0808">Transferase</keyword>
<evidence type="ECO:0000256" key="5">
    <source>
        <dbReference type="ARBA" id="ARBA00022670"/>
    </source>
</evidence>
<feature type="compositionally biased region" description="Polar residues" evidence="18">
    <location>
        <begin position="691"/>
        <end position="704"/>
    </location>
</feature>
<evidence type="ECO:0000256" key="6">
    <source>
        <dbReference type="ARBA" id="ARBA00022676"/>
    </source>
</evidence>
<evidence type="ECO:0000313" key="22">
    <source>
        <dbReference type="EMBL" id="NEY70724.1"/>
    </source>
</evidence>
<dbReference type="NCBIfam" id="TIGR02074">
    <property type="entry name" value="PBP_1a_fam"/>
    <property type="match status" value="1"/>
</dbReference>
<dbReference type="AlphaFoldDB" id="A0A6M0Q3G6"/>
<gene>
    <name evidence="22" type="ORF">G4D63_03115</name>
</gene>
<keyword evidence="8 19" id="KW-0812">Transmembrane</keyword>
<proteinExistence type="inferred from homology"/>
<keyword evidence="11" id="KW-0573">Peptidoglycan synthesis</keyword>
<evidence type="ECO:0000256" key="3">
    <source>
        <dbReference type="ARBA" id="ARBA00022475"/>
    </source>
</evidence>
<comment type="caution">
    <text evidence="22">The sequence shown here is derived from an EMBL/GenBank/DDBJ whole genome shotgun (WGS) entry which is preliminary data.</text>
</comment>
<keyword evidence="23" id="KW-1185">Reference proteome</keyword>
<dbReference type="SUPFAM" id="SSF53955">
    <property type="entry name" value="Lysozyme-like"/>
    <property type="match status" value="1"/>
</dbReference>
<dbReference type="InterPro" id="IPR001460">
    <property type="entry name" value="PCN-bd_Tpept"/>
</dbReference>
<sequence length="710" mass="78818">MKRKLLVGAIAIVLTFVIGLTGYIFILLAGNKVIDEQKLVMDSTTTLVDQNGSVISKLYIEDRDLVTIDQIPSHVQEAFISIEDARFYDHHGIDLKAIVRALYKDLIAGSKVEGGSTITQQLAKNVFLSNEKTWLRKTKEAIISINLERRYSKKKLLEMYLNQIYFGHGAYGIETAAQLYFNKTVSELSLEEGALLAGIPKSPTYYSPINDIDKSTSRRNLVIDMMDKKGFISSEEAVRAKGKVVTLQANDYAKNPAFATYIDMVMEEAKQRFNLSNEELMTGGYMITVPIDLQVQQVAYELFKKEEFFPGTDETVEGSFVLMDAKDGGVLAVVGGRNYVHKGINRTIVKRQPGSTLKPLAVYGPALEEEDYHPYSLLVDQKLSYGTYSPENYSGVYKGKISMYDAITSSANAPAVWLLDKIGIDVGKKYIDKAGISIPDKGLAIALGGLEKGTSPLEMTKAYRAFAKEGKVVEPYFIKKMTNQEGELIASTEVVEKEVFSPQTAWYVTRMLESVVEEGTARAGEFGGSLAGKTGTTSYTNIPGASRDAWFVGYTPDVVGALWMGYDTTDDQHYLKKGSSYPTTLFKKILSSSQLDETASFIAPSGVAELEKPIQLPEDTKLSAHLTFKAFGLFTVQLQWNSVQDQRVMYQVYEEKDNEWSLIGEVTGEEQFDVENVNIFNLPSYRVIPYNPQTEESGTPSNTVRAKIGS</sequence>
<evidence type="ECO:0000256" key="1">
    <source>
        <dbReference type="ARBA" id="ARBA00007090"/>
    </source>
</evidence>
<keyword evidence="14" id="KW-0511">Multifunctional enzyme</keyword>
<keyword evidence="9" id="KW-0378">Hydrolase</keyword>
<evidence type="ECO:0000256" key="10">
    <source>
        <dbReference type="ARBA" id="ARBA00022960"/>
    </source>
</evidence>
<dbReference type="Gene3D" id="3.40.710.10">
    <property type="entry name" value="DD-peptidase/beta-lactamase superfamily"/>
    <property type="match status" value="1"/>
</dbReference>
<evidence type="ECO:0000256" key="9">
    <source>
        <dbReference type="ARBA" id="ARBA00022801"/>
    </source>
</evidence>
<feature type="domain" description="Penicillin-binding protein transpeptidase" evidence="20">
    <location>
        <begin position="318"/>
        <end position="590"/>
    </location>
</feature>
<feature type="domain" description="Glycosyl transferase family 51" evidence="21">
    <location>
        <begin position="52"/>
        <end position="226"/>
    </location>
</feature>
<keyword evidence="13 19" id="KW-0472">Membrane</keyword>
<dbReference type="GO" id="GO:0008658">
    <property type="term" value="F:penicillin binding"/>
    <property type="evidence" value="ECO:0007669"/>
    <property type="project" value="InterPro"/>
</dbReference>
<comment type="catalytic activity">
    <reaction evidence="17">
        <text>[GlcNAc-(1-&gt;4)-Mur2Ac(oyl-L-Ala-gamma-D-Glu-L-Lys-D-Ala-D-Ala)](n)-di-trans,octa-cis-undecaprenyl diphosphate + beta-D-GlcNAc-(1-&gt;4)-Mur2Ac(oyl-L-Ala-gamma-D-Glu-L-Lys-D-Ala-D-Ala)-di-trans,octa-cis-undecaprenyl diphosphate = [GlcNAc-(1-&gt;4)-Mur2Ac(oyl-L-Ala-gamma-D-Glu-L-Lys-D-Ala-D-Ala)](n+1)-di-trans,octa-cis-undecaprenyl diphosphate + di-trans,octa-cis-undecaprenyl diphosphate + H(+)</text>
        <dbReference type="Rhea" id="RHEA:23708"/>
        <dbReference type="Rhea" id="RHEA-COMP:9602"/>
        <dbReference type="Rhea" id="RHEA-COMP:9603"/>
        <dbReference type="ChEBI" id="CHEBI:15378"/>
        <dbReference type="ChEBI" id="CHEBI:58405"/>
        <dbReference type="ChEBI" id="CHEBI:60033"/>
        <dbReference type="ChEBI" id="CHEBI:78435"/>
        <dbReference type="EC" id="2.4.99.28"/>
    </reaction>
</comment>
<dbReference type="GO" id="GO:0008360">
    <property type="term" value="P:regulation of cell shape"/>
    <property type="evidence" value="ECO:0007669"/>
    <property type="project" value="UniProtKB-KW"/>
</dbReference>
<dbReference type="FunFam" id="1.10.3810.10:FF:000001">
    <property type="entry name" value="Penicillin-binding protein 1A"/>
    <property type="match status" value="1"/>
</dbReference>
<organism evidence="22 23">
    <name type="scientific">Bacillus mesophilus</name>
    <dbReference type="NCBI Taxonomy" id="1808955"/>
    <lineage>
        <taxon>Bacteria</taxon>
        <taxon>Bacillati</taxon>
        <taxon>Bacillota</taxon>
        <taxon>Bacilli</taxon>
        <taxon>Bacillales</taxon>
        <taxon>Bacillaceae</taxon>
        <taxon>Bacillus</taxon>
    </lineage>
</organism>
<dbReference type="InterPro" id="IPR036950">
    <property type="entry name" value="PBP_transglycosylase"/>
</dbReference>
<evidence type="ECO:0000256" key="7">
    <source>
        <dbReference type="ARBA" id="ARBA00022679"/>
    </source>
</evidence>
<evidence type="ECO:0000256" key="17">
    <source>
        <dbReference type="ARBA" id="ARBA00049902"/>
    </source>
</evidence>
<evidence type="ECO:0000256" key="15">
    <source>
        <dbReference type="ARBA" id="ARBA00023316"/>
    </source>
</evidence>
<keyword evidence="5" id="KW-0645">Protease</keyword>
<accession>A0A6M0Q3G6</accession>
<dbReference type="PANTHER" id="PTHR32282">
    <property type="entry name" value="BINDING PROTEIN TRANSPEPTIDASE, PUTATIVE-RELATED"/>
    <property type="match status" value="1"/>
</dbReference>
<evidence type="ECO:0000256" key="2">
    <source>
        <dbReference type="ARBA" id="ARBA00007739"/>
    </source>
</evidence>
<keyword evidence="4" id="KW-0121">Carboxypeptidase</keyword>
<comment type="catalytic activity">
    <reaction evidence="16">
        <text>Preferential cleavage: (Ac)2-L-Lys-D-Ala-|-D-Ala. Also transpeptidation of peptidyl-alanyl moieties that are N-acyl substituents of D-alanine.</text>
        <dbReference type="EC" id="3.4.16.4"/>
    </reaction>
</comment>
<comment type="similarity">
    <text evidence="1">In the C-terminal section; belongs to the transpeptidase family.</text>
</comment>
<keyword evidence="6" id="KW-0328">Glycosyltransferase</keyword>
<feature type="region of interest" description="Disordered" evidence="18">
    <location>
        <begin position="691"/>
        <end position="710"/>
    </location>
</feature>
<evidence type="ECO:0000313" key="23">
    <source>
        <dbReference type="Proteomes" id="UP000481043"/>
    </source>
</evidence>
<protein>
    <submittedName>
        <fullName evidence="22">PBP1A family penicillin-binding protein</fullName>
    </submittedName>
</protein>
<dbReference type="RefSeq" id="WP_163177599.1">
    <property type="nucleotide sequence ID" value="NZ_JAAIWM010000001.1"/>
</dbReference>